<organism evidence="2 3">
    <name type="scientific">Candidatus Iainarchaeum sp</name>
    <dbReference type="NCBI Taxonomy" id="3101447"/>
    <lineage>
        <taxon>Archaea</taxon>
        <taxon>Candidatus Iainarchaeota</taxon>
        <taxon>Candidatus Iainarchaeia</taxon>
        <taxon>Candidatus Iainarchaeales</taxon>
        <taxon>Candidatus Iainarchaeaceae</taxon>
        <taxon>Candidatus Iainarchaeum</taxon>
    </lineage>
</organism>
<name>A0A8T4KY10_9ARCH</name>
<dbReference type="EMBL" id="JAGVWB010000025">
    <property type="protein sequence ID" value="MBS3058492.1"/>
    <property type="molecule type" value="Genomic_DNA"/>
</dbReference>
<accession>A0A8T4KY10</accession>
<evidence type="ECO:0000313" key="3">
    <source>
        <dbReference type="Proteomes" id="UP000680185"/>
    </source>
</evidence>
<evidence type="ECO:0000313" key="2">
    <source>
        <dbReference type="EMBL" id="MBS3058492.1"/>
    </source>
</evidence>
<reference evidence="2" key="2">
    <citation type="submission" date="2021-05" db="EMBL/GenBank/DDBJ databases">
        <title>Protein family content uncovers lineage relationships and bacterial pathway maintenance mechanisms in DPANN archaea.</title>
        <authorList>
            <person name="Castelle C.J."/>
            <person name="Meheust R."/>
            <person name="Jaffe A.L."/>
            <person name="Seitz K."/>
            <person name="Gong X."/>
            <person name="Baker B.J."/>
            <person name="Banfield J.F."/>
        </authorList>
    </citation>
    <scope>NUCLEOTIDE SEQUENCE</scope>
    <source>
        <strain evidence="2">RIFCSPLOWO2_01_FULL_43_13</strain>
    </source>
</reference>
<comment type="caution">
    <text evidence="2">The sequence shown here is derived from an EMBL/GenBank/DDBJ whole genome shotgun (WGS) entry which is preliminary data.</text>
</comment>
<protein>
    <submittedName>
        <fullName evidence="2">Uncharacterized protein</fullName>
    </submittedName>
</protein>
<dbReference type="AlphaFoldDB" id="A0A8T4KY10"/>
<feature type="transmembrane region" description="Helical" evidence="1">
    <location>
        <begin position="143"/>
        <end position="161"/>
    </location>
</feature>
<keyword evidence="1" id="KW-0472">Membrane</keyword>
<sequence length="170" mass="18617">FYCMKPALHYLCVLAFALFLSSFAFAELSAEIQGVSFWQQDSAGTLQDVGRAVDSSKDLQVKVVVRNPGSSDFQGRIDFEVKSQSGFSGSRTVSVAANLQEEILINNFATSNQLGGLLSPEKYVQSSEASFAIKRQQASVPEMPWAFVFIALAFALLVFKLSEARSKDNL</sequence>
<keyword evidence="1" id="KW-0812">Transmembrane</keyword>
<feature type="non-terminal residue" evidence="2">
    <location>
        <position position="1"/>
    </location>
</feature>
<dbReference type="Proteomes" id="UP000680185">
    <property type="component" value="Unassembled WGS sequence"/>
</dbReference>
<evidence type="ECO:0000256" key="1">
    <source>
        <dbReference type="SAM" id="Phobius"/>
    </source>
</evidence>
<proteinExistence type="predicted"/>
<gene>
    <name evidence="2" type="ORF">J4478_03780</name>
</gene>
<reference evidence="2" key="1">
    <citation type="submission" date="2021-03" db="EMBL/GenBank/DDBJ databases">
        <authorList>
            <person name="Jaffe A."/>
        </authorList>
    </citation>
    <scope>NUCLEOTIDE SEQUENCE</scope>
    <source>
        <strain evidence="2">RIFCSPLOWO2_01_FULL_43_13</strain>
    </source>
</reference>
<keyword evidence="1" id="KW-1133">Transmembrane helix</keyword>